<evidence type="ECO:0000313" key="3">
    <source>
        <dbReference type="EMBL" id="KRL39069.1"/>
    </source>
</evidence>
<keyword evidence="1" id="KW-0812">Transmembrane</keyword>
<dbReference type="EMBL" id="AZEG01000001">
    <property type="protein sequence ID" value="KRL39069.1"/>
    <property type="molecule type" value="Genomic_DNA"/>
</dbReference>
<feature type="domain" description="MacB-like periplasmic core" evidence="2">
    <location>
        <begin position="72"/>
        <end position="170"/>
    </location>
</feature>
<sequence length="326" mass="37500">MIKKNVWLVLYAMLLAFLSVSLFLKIQERNLTIKLNNHNLSADAYLITLKDKTTVAQLDDKLQNSSKLEDVQVHYQDKKRKNVTYFYGVGNFAVPPMLKGSFFSLADFKSQVNVAVVGQNYEKKLYTPKDQSYLKMDNKYIPVLGVMGNHQDTDLDNQIFISLNEQQRTKVLANNFRIVIDGKHTLNKHSVRKILNASGVRHLNRKHFLIQQDSWVVSHLSELLGLALITLAFLSGAFICKLFARREYLEAVFLKKDVKKFIFEEWQFFALFNGLGTIFGIIIGLLAFDITEYVVIFVYNLGVFLLTNCLYVVLLKKQIKKLNKGD</sequence>
<keyword evidence="4" id="KW-1185">Reference proteome</keyword>
<name>A0A0R1Q364_9LACO</name>
<dbReference type="InterPro" id="IPR025857">
    <property type="entry name" value="MacB_PCD"/>
</dbReference>
<evidence type="ECO:0000259" key="2">
    <source>
        <dbReference type="Pfam" id="PF12704"/>
    </source>
</evidence>
<dbReference type="Pfam" id="PF12704">
    <property type="entry name" value="MacB_PCD"/>
    <property type="match status" value="1"/>
</dbReference>
<keyword evidence="1" id="KW-0472">Membrane</keyword>
<evidence type="ECO:0000313" key="4">
    <source>
        <dbReference type="Proteomes" id="UP000051155"/>
    </source>
</evidence>
<keyword evidence="1" id="KW-1133">Transmembrane helix</keyword>
<dbReference type="OrthoDB" id="2329651at2"/>
<gene>
    <name evidence="3" type="ORF">FD20_GL000111</name>
</gene>
<protein>
    <recommendedName>
        <fullName evidence="2">MacB-like periplasmic core domain-containing protein</fullName>
    </recommendedName>
</protein>
<dbReference type="RefSeq" id="WP_057735550.1">
    <property type="nucleotide sequence ID" value="NZ_AZEG01000001.1"/>
</dbReference>
<dbReference type="Proteomes" id="UP000051155">
    <property type="component" value="Unassembled WGS sequence"/>
</dbReference>
<evidence type="ECO:0000256" key="1">
    <source>
        <dbReference type="SAM" id="Phobius"/>
    </source>
</evidence>
<dbReference type="STRING" id="1423812.FD20_GL000111"/>
<organism evidence="3 4">
    <name type="scientific">Liquorilactobacillus uvarum DSM 19971</name>
    <dbReference type="NCBI Taxonomy" id="1423812"/>
    <lineage>
        <taxon>Bacteria</taxon>
        <taxon>Bacillati</taxon>
        <taxon>Bacillota</taxon>
        <taxon>Bacilli</taxon>
        <taxon>Lactobacillales</taxon>
        <taxon>Lactobacillaceae</taxon>
        <taxon>Liquorilactobacillus</taxon>
    </lineage>
</organism>
<feature type="transmembrane region" description="Helical" evidence="1">
    <location>
        <begin position="223"/>
        <end position="244"/>
    </location>
</feature>
<feature type="transmembrane region" description="Helical" evidence="1">
    <location>
        <begin position="265"/>
        <end position="288"/>
    </location>
</feature>
<comment type="caution">
    <text evidence="3">The sequence shown here is derived from an EMBL/GenBank/DDBJ whole genome shotgun (WGS) entry which is preliminary data.</text>
</comment>
<accession>A0A0R1Q364</accession>
<reference evidence="3 4" key="1">
    <citation type="journal article" date="2015" name="Genome Announc.">
        <title>Expanding the biotechnology potential of lactobacilli through comparative genomics of 213 strains and associated genera.</title>
        <authorList>
            <person name="Sun Z."/>
            <person name="Harris H.M."/>
            <person name="McCann A."/>
            <person name="Guo C."/>
            <person name="Argimon S."/>
            <person name="Zhang W."/>
            <person name="Yang X."/>
            <person name="Jeffery I.B."/>
            <person name="Cooney J.C."/>
            <person name="Kagawa T.F."/>
            <person name="Liu W."/>
            <person name="Song Y."/>
            <person name="Salvetti E."/>
            <person name="Wrobel A."/>
            <person name="Rasinkangas P."/>
            <person name="Parkhill J."/>
            <person name="Rea M.C."/>
            <person name="O'Sullivan O."/>
            <person name="Ritari J."/>
            <person name="Douillard F.P."/>
            <person name="Paul Ross R."/>
            <person name="Yang R."/>
            <person name="Briner A.E."/>
            <person name="Felis G.E."/>
            <person name="de Vos W.M."/>
            <person name="Barrangou R."/>
            <person name="Klaenhammer T.R."/>
            <person name="Caufield P.W."/>
            <person name="Cui Y."/>
            <person name="Zhang H."/>
            <person name="O'Toole P.W."/>
        </authorList>
    </citation>
    <scope>NUCLEOTIDE SEQUENCE [LARGE SCALE GENOMIC DNA]</scope>
    <source>
        <strain evidence="3 4">DSM 19971</strain>
    </source>
</reference>
<feature type="transmembrane region" description="Helical" evidence="1">
    <location>
        <begin position="294"/>
        <end position="314"/>
    </location>
</feature>
<proteinExistence type="predicted"/>
<dbReference type="PATRIC" id="fig|1423812.3.peg.113"/>
<dbReference type="AlphaFoldDB" id="A0A0R1Q364"/>